<feature type="compositionally biased region" description="Basic and acidic residues" evidence="14">
    <location>
        <begin position="1126"/>
        <end position="1135"/>
    </location>
</feature>
<comment type="subcellular location">
    <subcellularLocation>
        <location evidence="2">Chromosome</location>
    </subcellularLocation>
    <subcellularLocation>
        <location evidence="1">Nucleus</location>
    </subcellularLocation>
</comment>
<feature type="domain" description="FHA" evidence="16">
    <location>
        <begin position="70"/>
        <end position="131"/>
    </location>
</feature>
<keyword evidence="10" id="KW-0007">Acetylation</keyword>
<evidence type="ECO:0000256" key="14">
    <source>
        <dbReference type="SAM" id="MobiDB-lite"/>
    </source>
</evidence>
<dbReference type="PROSITE" id="PS50172">
    <property type="entry name" value="BRCT"/>
    <property type="match status" value="1"/>
</dbReference>
<evidence type="ECO:0000256" key="12">
    <source>
        <dbReference type="ARBA" id="ARBA00023242"/>
    </source>
</evidence>
<feature type="compositionally biased region" description="Acidic residues" evidence="14">
    <location>
        <begin position="956"/>
        <end position="967"/>
    </location>
</feature>
<feature type="compositionally biased region" description="Basic and acidic residues" evidence="14">
    <location>
        <begin position="174"/>
        <end position="201"/>
    </location>
</feature>
<dbReference type="SUPFAM" id="SSF49879">
    <property type="entry name" value="SMAD/FHA domain"/>
    <property type="match status" value="1"/>
</dbReference>
<feature type="compositionally biased region" description="Low complexity" evidence="14">
    <location>
        <begin position="1363"/>
        <end position="1380"/>
    </location>
</feature>
<feature type="region of interest" description="Disordered" evidence="14">
    <location>
        <begin position="591"/>
        <end position="644"/>
    </location>
</feature>
<feature type="region of interest" description="Disordered" evidence="14">
    <location>
        <begin position="1644"/>
        <end position="1718"/>
    </location>
</feature>
<feature type="compositionally biased region" description="Polar residues" evidence="14">
    <location>
        <begin position="1394"/>
        <end position="1405"/>
    </location>
</feature>
<evidence type="ECO:0000256" key="5">
    <source>
        <dbReference type="ARBA" id="ARBA00022499"/>
    </source>
</evidence>
<proteinExistence type="predicted"/>
<dbReference type="SUPFAM" id="SSF52113">
    <property type="entry name" value="BRCT domain"/>
    <property type="match status" value="2"/>
</dbReference>
<protein>
    <recommendedName>
        <fullName evidence="3">Mediator of DNA damage checkpoint protein 1</fullName>
    </recommendedName>
</protein>
<dbReference type="InterPro" id="IPR051579">
    <property type="entry name" value="DDR_Transcriptional_Reg"/>
</dbReference>
<feature type="compositionally biased region" description="Basic and acidic residues" evidence="14">
    <location>
        <begin position="1478"/>
        <end position="1498"/>
    </location>
</feature>
<dbReference type="CDD" id="cd17744">
    <property type="entry name" value="BRCT_MDC1_rpt1"/>
    <property type="match status" value="1"/>
</dbReference>
<feature type="region of interest" description="Disordered" evidence="14">
    <location>
        <begin position="2364"/>
        <end position="2645"/>
    </location>
</feature>
<dbReference type="Gene3D" id="3.40.50.10190">
    <property type="entry name" value="BRCT domain"/>
    <property type="match status" value="2"/>
</dbReference>
<dbReference type="Pfam" id="PF16770">
    <property type="entry name" value="RTT107_BRCT_5"/>
    <property type="match status" value="1"/>
</dbReference>
<feature type="compositionally biased region" description="Polar residues" evidence="14">
    <location>
        <begin position="286"/>
        <end position="322"/>
    </location>
</feature>
<keyword evidence="5" id="KW-1017">Isopeptide bond</keyword>
<feature type="region of interest" description="Disordered" evidence="14">
    <location>
        <begin position="774"/>
        <end position="799"/>
    </location>
</feature>
<keyword evidence="7" id="KW-0677">Repeat</keyword>
<feature type="compositionally biased region" description="Basic and acidic residues" evidence="14">
    <location>
        <begin position="1509"/>
        <end position="1524"/>
    </location>
</feature>
<evidence type="ECO:0000256" key="9">
    <source>
        <dbReference type="ARBA" id="ARBA00022843"/>
    </source>
</evidence>
<keyword evidence="9" id="KW-0832">Ubl conjugation</keyword>
<keyword evidence="15" id="KW-0812">Transmembrane</keyword>
<dbReference type="Pfam" id="PF00498">
    <property type="entry name" value="FHA"/>
    <property type="match status" value="1"/>
</dbReference>
<dbReference type="PANTHER" id="PTHR23196:SF34">
    <property type="entry name" value="MEDIATOR OF DNA DAMAGE CHECKPOINT PROTEIN 1"/>
    <property type="match status" value="1"/>
</dbReference>
<feature type="compositionally biased region" description="Polar residues" evidence="14">
    <location>
        <begin position="1697"/>
        <end position="1716"/>
    </location>
</feature>
<feature type="compositionally biased region" description="Pro residues" evidence="14">
    <location>
        <begin position="2573"/>
        <end position="2582"/>
    </location>
</feature>
<evidence type="ECO:0000256" key="10">
    <source>
        <dbReference type="ARBA" id="ARBA00022990"/>
    </source>
</evidence>
<dbReference type="Pfam" id="PF16589">
    <property type="entry name" value="BRCT_2"/>
    <property type="match status" value="1"/>
</dbReference>
<evidence type="ECO:0000256" key="1">
    <source>
        <dbReference type="ARBA" id="ARBA00004123"/>
    </source>
</evidence>
<dbReference type="InterPro" id="IPR000253">
    <property type="entry name" value="FHA_dom"/>
</dbReference>
<feature type="compositionally biased region" description="Basic and acidic residues" evidence="14">
    <location>
        <begin position="505"/>
        <end position="521"/>
    </location>
</feature>
<feature type="compositionally biased region" description="Basic and acidic residues" evidence="14">
    <location>
        <begin position="1180"/>
        <end position="1191"/>
    </location>
</feature>
<keyword evidence="6" id="KW-0597">Phosphoprotein</keyword>
<dbReference type="SMART" id="SM00292">
    <property type="entry name" value="BRCT"/>
    <property type="match status" value="2"/>
</dbReference>
<feature type="domain" description="BRCT" evidence="17">
    <location>
        <begin position="1726"/>
        <end position="1804"/>
    </location>
</feature>
<evidence type="ECO:0000256" key="13">
    <source>
        <dbReference type="ARBA" id="ARBA00023306"/>
    </source>
</evidence>
<evidence type="ECO:0000256" key="7">
    <source>
        <dbReference type="ARBA" id="ARBA00022737"/>
    </source>
</evidence>
<feature type="compositionally biased region" description="Basic and acidic residues" evidence="14">
    <location>
        <begin position="2466"/>
        <end position="2475"/>
    </location>
</feature>
<feature type="compositionally biased region" description="Polar residues" evidence="14">
    <location>
        <begin position="354"/>
        <end position="369"/>
    </location>
</feature>
<feature type="compositionally biased region" description="Polar residues" evidence="14">
    <location>
        <begin position="1525"/>
        <end position="1536"/>
    </location>
</feature>
<evidence type="ECO:0000256" key="8">
    <source>
        <dbReference type="ARBA" id="ARBA00022763"/>
    </source>
</evidence>
<dbReference type="CDD" id="cd22665">
    <property type="entry name" value="FHA_MDC1"/>
    <property type="match status" value="1"/>
</dbReference>
<dbReference type="Proteomes" id="UP001352852">
    <property type="component" value="Unassembled WGS sequence"/>
</dbReference>
<feature type="compositionally biased region" description="Basic and acidic residues" evidence="14">
    <location>
        <begin position="1211"/>
        <end position="1323"/>
    </location>
</feature>
<keyword evidence="15" id="KW-1133">Transmembrane helix</keyword>
<feature type="compositionally biased region" description="Acidic residues" evidence="14">
    <location>
        <begin position="413"/>
        <end position="422"/>
    </location>
</feature>
<dbReference type="PANTHER" id="PTHR23196">
    <property type="entry name" value="PAX TRANSCRIPTION ACTIVATION DOMAIN INTERACTING PROTEIN"/>
    <property type="match status" value="1"/>
</dbReference>
<evidence type="ECO:0000256" key="4">
    <source>
        <dbReference type="ARBA" id="ARBA00022454"/>
    </source>
</evidence>
<dbReference type="InterPro" id="IPR001357">
    <property type="entry name" value="BRCT_dom"/>
</dbReference>
<feature type="transmembrane region" description="Helical" evidence="15">
    <location>
        <begin position="2301"/>
        <end position="2325"/>
    </location>
</feature>
<keyword evidence="13" id="KW-0131">Cell cycle</keyword>
<feature type="region of interest" description="Disordered" evidence="14">
    <location>
        <begin position="1119"/>
        <end position="1630"/>
    </location>
</feature>
<keyword evidence="4" id="KW-0158">Chromosome</keyword>
<feature type="non-terminal residue" evidence="18">
    <location>
        <position position="1"/>
    </location>
</feature>
<comment type="caution">
    <text evidence="18">The sequence shown here is derived from an EMBL/GenBank/DDBJ whole genome shotgun (WGS) entry which is preliminary data.</text>
</comment>
<feature type="region of interest" description="Disordered" evidence="14">
    <location>
        <begin position="476"/>
        <end position="544"/>
    </location>
</feature>
<dbReference type="InterPro" id="IPR008984">
    <property type="entry name" value="SMAD_FHA_dom_sf"/>
</dbReference>
<feature type="compositionally biased region" description="Basic and acidic residues" evidence="14">
    <location>
        <begin position="2598"/>
        <end position="2623"/>
    </location>
</feature>
<evidence type="ECO:0000313" key="19">
    <source>
        <dbReference type="Proteomes" id="UP001352852"/>
    </source>
</evidence>
<feature type="compositionally biased region" description="Pro residues" evidence="14">
    <location>
        <begin position="2522"/>
        <end position="2532"/>
    </location>
</feature>
<sequence>NTHAVLKRDHFQLKSGMDATQAIRDSILESEEEENDEENQNERGKPLAKLCILRNPHIPEKELPLFLGDNILGRDPNLCTLQLLAPSVSKQHATVSISVYRRRGRDSEVDTEALVWDLGSMNGTRRGRLKLTPNVRYALSEGDGLILGNIPCRYVSSRVDSPSSLGDMGTSLGRHSEVNTRLSDSSDSKRDDVDTGGKECLKSSTKAMRTPVTGGCLSFEQTPIQPKKTLVPESDSDSESERGGRGDRKQKTIVSDSDSHKSSPSSNAFLSPPNKVVPESEDESPITPSSSNRNGSNRHVSLSIEKTNVDLGQQRLTQNNSPAFVENSEEGDKAAANGGTYSEESGKNVKRQISKSLTEGSESPTSTSKVYRDAIPEFNLDSDTDVEGGDEEVAPAGQSDQPPSTILPHMDSDTDVDEDISDEAPKTLPSTDETTKPSHVASGFQLEGMITDSDTDVDDDAAVTSKAILFQGVHTADSAPPVQSGDFHLNSDTDLDEEEEGGTGAKRENPKIDEALDKSDKPTPAAPHNLHPDSDICDEVVSDPYVAEAGRADLDILSDSDTDLEEDSHPAIPAAAKNLSVFSAAASGALKPDYDADTDVDEPLVPQPGEEGNPGDLRMESDTDEEANLGEAGESQIPHLRRENTPGSLVPLLQNCSTPVQLSEGEVEQMETQAFTSPTSDAEACGFYAVAETQPFILQTRDCYKGLNPNQASLLESSAVEPEDQSMRGDSFQLEVSDSSHLQDELRALTMENTQAYVSVDVGANLEDTQAYTEKMSAESDSNLESTQPYGEDEEPARCSEMSIKEGCVDLAFEATQAYFSEFYDEGSDEVERQDSARTESVASVCSSALALADTQLMSSSVESNNPVCSLERVKTRVQNETEEHPEKHITEAQSVAQTQPMYTASDNEESNIEGLSAESLQPAKVETQPITPSALSLAETQPVQVSSDETQPTELCEDNESNAEDSEVLRPRKRKAKQLHIDSEESQQHTNSCNQSAETQPMNSSEGDDDSDSMPSLRKRKAKPLQLEDETQSLAGSQVSAAESQPSATHEEEQSSKDFISAEKRKANPLDIEDEQIISEAAAGLTSKNGETQPMAACKDEGLPERETKALPRLVAGVSAVEAEAEGRDRKNDNESMTCARKRKSKRLHLEEEETQPITVSEVSASRRKTAETKVLPSAKERREQTKSENDSNQNKMKWDQCRRGRRNTRKQDKHDEEDKNRSAENESQIKDQGDGTLREDNEEREYVEKEELINERKAKGEQRVQETKSGSETEDPKEPSLEMAKTDQDEEPERKQEEQKHRVRQEKTESKKKLLKESQENKDEEENPKGSVRVRRTARRTTDAPCEAVPDDFPARRTRSRSNSSNSVGSERSVSGVNTQESKGRGRGRGAQRSSDTFQITAVRSSRRRTTAAAAEQDSEDQVLSASFNSSSSKMSSTSSHNRGRARGRGRKTLANPHVVTPVIRESEQNSAALSRKPERSSTEFLQQDDKRKPDSHPSGTSRGQRRANDNRAEALVLKDEGLQSNQENASADLTSPLPKRNMRGRGSKAIKTEHVEEAEAPTVIDGDVARNKRQARTSEAKRTQKSTEAGRKEEQKEEIPVGIQGRRTSRASSTQVKKNKESLPKKEVEDWNKVVVEAAEKRARSQTAVVQKNKNQGLEETQTSGSSMDQDGNEEASEQPQIPAMTPSRKRRVSSNSSPVAKTPRSSSASPATVSRLRAGSQAYKVLFTGVVDESGERVLARLGGAMAKGVSDMNCLVTDKVRRTVKFLCAVAKGVPVVTTQWLEKSGKAGSFLSPYAFVVKDPEQEKKFSFSLQDSLRTASSQPLLQGYEIHVTKSVKPEPVHMKDIITCSGATFLPKMPTAHKPRTVVISCEEDLRLCGPAMSASLLIVTAEFILTGILQQRVDFQTHALPPPVTNLQLAAGRERGRKKMQLLRGGERQEGRESSQAFPQICILTSASARLHLCIPDRPVGGEDMKKSAMMMTVSVIMLSLLISAALSASLKGEEESITLFHGEDFHILLPPHEVEVTFKNRSDPRKTSVLMRGGNVIGSRATPTLHLNHLIIKAVGEGDEGLYILKNSKDPNDLKQISLIVRDCTIEQITKYGGNFHIPVVGVNTPITLEYRPIAVEANQTSRPATVVLTATGISMKPLQGRISVSERSITVSAVTGADEGSYTIRDSEGVIQMKVCLKVKEHKNHVNLLNGERLKINLILNSSLVQLYYTPDSESSPVLLMDKGEFTSAQANFGFEDRLSLEGSMVFLDQMKASDAGLFTITDLQGFTVSTVQLGLKPYRLDSLYVAIIALLGLLAFLLLVCLLSCLIKVKKRAKRAAALEKLAQNAGKEDEGEAFRQVVKNITKLSEESKHSQADNTEKSQSTEVDIKGLEVSSKEVGVGNLETSDSGVGFNTALPLDTDTDVPDQIPDSEAVSISVAPEIKPSPPYAAESKAAAPPVPETKVSPVPEPKKAPDHPVEANLDTPKPVDTKLSPAPSPKFGLSPAEKMPAPSPSPEPKTGLSPADPNPAPSPSPEPKTGLSPADPKPVHSPSPEPKIAAFTATSSTSEITSAAAPTPVPAKPTPAEPITNGTPEQGPDSKASPDHAEIIKDPTPKEVSTKTHEVELKSSSVVPEGSKGGAAAEDSTTT</sequence>
<dbReference type="PROSITE" id="PS50006">
    <property type="entry name" value="FHA_DOMAIN"/>
    <property type="match status" value="1"/>
</dbReference>
<keyword evidence="19" id="KW-1185">Reference proteome</keyword>
<evidence type="ECO:0000256" key="2">
    <source>
        <dbReference type="ARBA" id="ARBA00004286"/>
    </source>
</evidence>
<evidence type="ECO:0000256" key="6">
    <source>
        <dbReference type="ARBA" id="ARBA00022553"/>
    </source>
</evidence>
<feature type="compositionally biased region" description="Pro residues" evidence="14">
    <location>
        <begin position="2541"/>
        <end position="2551"/>
    </location>
</feature>
<feature type="region of interest" description="Disordered" evidence="14">
    <location>
        <begin position="161"/>
        <end position="457"/>
    </location>
</feature>
<feature type="compositionally biased region" description="Basic and acidic residues" evidence="14">
    <location>
        <begin position="1591"/>
        <end position="1602"/>
    </location>
</feature>
<feature type="compositionally biased region" description="Polar residues" evidence="14">
    <location>
        <begin position="1648"/>
        <end position="1673"/>
    </location>
</feature>
<feature type="compositionally biased region" description="Low complexity" evidence="14">
    <location>
        <begin position="1427"/>
        <end position="1442"/>
    </location>
</feature>
<feature type="compositionally biased region" description="Polar residues" evidence="14">
    <location>
        <begin position="989"/>
        <end position="1006"/>
    </location>
</feature>
<evidence type="ECO:0000256" key="11">
    <source>
        <dbReference type="ARBA" id="ARBA00023204"/>
    </source>
</evidence>
<accession>A0ABU7EPY0</accession>
<feature type="compositionally biased region" description="Polar residues" evidence="14">
    <location>
        <begin position="938"/>
        <end position="954"/>
    </location>
</feature>
<keyword evidence="15" id="KW-0472">Membrane</keyword>
<keyword evidence="11" id="KW-0234">DNA repair</keyword>
<feature type="compositionally biased region" description="Basic residues" evidence="14">
    <location>
        <begin position="1444"/>
        <end position="1454"/>
    </location>
</feature>
<feature type="region of interest" description="Disordered" evidence="14">
    <location>
        <begin position="938"/>
        <end position="1105"/>
    </location>
</feature>
<gene>
    <name evidence="18" type="ORF">CHARACLAT_000220</name>
</gene>
<keyword evidence="8" id="KW-0227">DNA damage</keyword>
<name>A0ABU7EPY0_9TELE</name>
<feature type="compositionally biased region" description="Polar residues" evidence="14">
    <location>
        <begin position="1033"/>
        <end position="1049"/>
    </location>
</feature>
<dbReference type="InterPro" id="IPR036420">
    <property type="entry name" value="BRCT_dom_sf"/>
</dbReference>
<feature type="compositionally biased region" description="Basic and acidic residues" evidence="14">
    <location>
        <begin position="1621"/>
        <end position="1630"/>
    </location>
</feature>
<feature type="compositionally biased region" description="Basic and acidic residues" evidence="14">
    <location>
        <begin position="239"/>
        <end position="250"/>
    </location>
</feature>
<evidence type="ECO:0000256" key="3">
    <source>
        <dbReference type="ARBA" id="ARBA00015014"/>
    </source>
</evidence>
<dbReference type="CDD" id="cd18441">
    <property type="entry name" value="BRCT_MDC1_rpt2"/>
    <property type="match status" value="1"/>
</dbReference>
<feature type="compositionally biased region" description="Acidic residues" evidence="14">
    <location>
        <begin position="380"/>
        <end position="393"/>
    </location>
</feature>
<evidence type="ECO:0000259" key="17">
    <source>
        <dbReference type="PROSITE" id="PS50172"/>
    </source>
</evidence>
<evidence type="ECO:0000259" key="16">
    <source>
        <dbReference type="PROSITE" id="PS50006"/>
    </source>
</evidence>
<evidence type="ECO:0000256" key="15">
    <source>
        <dbReference type="SAM" id="Phobius"/>
    </source>
</evidence>
<evidence type="ECO:0000313" key="18">
    <source>
        <dbReference type="EMBL" id="MED6289190.1"/>
    </source>
</evidence>
<keyword evidence="12" id="KW-0539">Nucleus</keyword>
<feature type="compositionally biased region" description="Low complexity" evidence="14">
    <location>
        <begin position="2555"/>
        <end position="2572"/>
    </location>
</feature>
<feature type="compositionally biased region" description="Basic and acidic residues" evidence="14">
    <location>
        <begin position="2364"/>
        <end position="2376"/>
    </location>
</feature>
<feature type="compositionally biased region" description="Basic and acidic residues" evidence="14">
    <location>
        <begin position="1050"/>
        <end position="1069"/>
    </location>
</feature>
<dbReference type="Gene3D" id="2.60.200.20">
    <property type="match status" value="1"/>
</dbReference>
<feature type="compositionally biased region" description="Basic and acidic residues" evidence="14">
    <location>
        <begin position="877"/>
        <end position="891"/>
    </location>
</feature>
<feature type="region of interest" description="Disordered" evidence="14">
    <location>
        <begin position="877"/>
        <end position="899"/>
    </location>
</feature>
<reference evidence="18 19" key="1">
    <citation type="submission" date="2021-06" db="EMBL/GenBank/DDBJ databases">
        <authorList>
            <person name="Palmer J.M."/>
        </authorList>
    </citation>
    <scope>NUCLEOTIDE SEQUENCE [LARGE SCALE GENOMIC DNA]</scope>
    <source>
        <strain evidence="18 19">CL_MEX2019</strain>
        <tissue evidence="18">Muscle</tissue>
    </source>
</reference>
<feature type="compositionally biased region" description="Polar residues" evidence="14">
    <location>
        <begin position="779"/>
        <end position="789"/>
    </location>
</feature>
<organism evidence="18 19">
    <name type="scientific">Characodon lateralis</name>
    <dbReference type="NCBI Taxonomy" id="208331"/>
    <lineage>
        <taxon>Eukaryota</taxon>
        <taxon>Metazoa</taxon>
        <taxon>Chordata</taxon>
        <taxon>Craniata</taxon>
        <taxon>Vertebrata</taxon>
        <taxon>Euteleostomi</taxon>
        <taxon>Actinopterygii</taxon>
        <taxon>Neopterygii</taxon>
        <taxon>Teleostei</taxon>
        <taxon>Neoteleostei</taxon>
        <taxon>Acanthomorphata</taxon>
        <taxon>Ovalentaria</taxon>
        <taxon>Atherinomorphae</taxon>
        <taxon>Cyprinodontiformes</taxon>
        <taxon>Goodeidae</taxon>
        <taxon>Characodon</taxon>
    </lineage>
</organism>
<dbReference type="EMBL" id="JAHUTJ010065586">
    <property type="protein sequence ID" value="MED6289190.1"/>
    <property type="molecule type" value="Genomic_DNA"/>
</dbReference>